<sequence length="330" mass="37382">MVPVMFLQYKTKVRFLPFTILPAIFFFFFISACSSAPIVNKPLDGNLDLQGHRGARGLKPENTWPAFEEAIRQGMTTLELDTVLTKDKKIIIHHDSETNPVICQKKDGTEILSQSLYELTLAELKQLDCGTKKNPKYPEQTPVPGTELITIEEFFSLVAKSEKQFPQKAKLKFNIETKFPNDDKAQLPTGIAEEHVNLLVQAVDKAKVTDRTTIQSFYLPALPIVKEKNPKIKTSALFSLTYFQGAMMTFGFGNSTRKNVLEKALEVKADIISPYFLYVTNEFVQEAHSHKIAVIPWTVNERAEMRRLIQAGVDGIITDYPDRLKQTLIQ</sequence>
<protein>
    <submittedName>
        <fullName evidence="2">Glycerophosphodiester phosphodiesterase</fullName>
    </submittedName>
</protein>
<dbReference type="Pfam" id="PF03009">
    <property type="entry name" value="GDPD"/>
    <property type="match status" value="1"/>
</dbReference>
<evidence type="ECO:0000313" key="3">
    <source>
        <dbReference type="Proteomes" id="UP000094197"/>
    </source>
</evidence>
<dbReference type="PANTHER" id="PTHR46211">
    <property type="entry name" value="GLYCEROPHOSPHORYL DIESTER PHOSPHODIESTERASE"/>
    <property type="match status" value="1"/>
</dbReference>
<dbReference type="GO" id="GO:0008081">
    <property type="term" value="F:phosphoric diester hydrolase activity"/>
    <property type="evidence" value="ECO:0007669"/>
    <property type="project" value="InterPro"/>
</dbReference>
<dbReference type="InterPro" id="IPR017946">
    <property type="entry name" value="PLC-like_Pdiesterase_TIM-brl"/>
</dbReference>
<dbReference type="Gene3D" id="3.20.20.190">
    <property type="entry name" value="Phosphatidylinositol (PI) phosphodiesterase"/>
    <property type="match status" value="1"/>
</dbReference>
<proteinExistence type="predicted"/>
<dbReference type="EMBL" id="CP015217">
    <property type="protein sequence ID" value="AOP32692.1"/>
    <property type="molecule type" value="Genomic_DNA"/>
</dbReference>
<name>A0A1D7UST9_9LEPT</name>
<dbReference type="CDD" id="cd08567">
    <property type="entry name" value="GDPD_SpGDE_like"/>
    <property type="match status" value="1"/>
</dbReference>
<dbReference type="KEGG" id="laj:A0128_01690"/>
<evidence type="ECO:0000259" key="1">
    <source>
        <dbReference type="PROSITE" id="PS51704"/>
    </source>
</evidence>
<dbReference type="GO" id="GO:0006629">
    <property type="term" value="P:lipid metabolic process"/>
    <property type="evidence" value="ECO:0007669"/>
    <property type="project" value="InterPro"/>
</dbReference>
<dbReference type="RefSeq" id="WP_069605941.1">
    <property type="nucleotide sequence ID" value="NZ_CP015217.1"/>
</dbReference>
<dbReference type="Proteomes" id="UP000094197">
    <property type="component" value="Chromosome 1"/>
</dbReference>
<dbReference type="SUPFAM" id="SSF51695">
    <property type="entry name" value="PLC-like phosphodiesterases"/>
    <property type="match status" value="1"/>
</dbReference>
<keyword evidence="3" id="KW-1185">Reference proteome</keyword>
<feature type="domain" description="GP-PDE" evidence="1">
    <location>
        <begin position="47"/>
        <end position="328"/>
    </location>
</feature>
<gene>
    <name evidence="2" type="ORF">A0128_01690</name>
</gene>
<evidence type="ECO:0000313" key="2">
    <source>
        <dbReference type="EMBL" id="AOP32692.1"/>
    </source>
</evidence>
<accession>A0A1D7UST9</accession>
<dbReference type="PANTHER" id="PTHR46211:SF14">
    <property type="entry name" value="GLYCEROPHOSPHODIESTER PHOSPHODIESTERASE"/>
    <property type="match status" value="1"/>
</dbReference>
<dbReference type="OrthoDB" id="384721at2"/>
<dbReference type="PROSITE" id="PS51704">
    <property type="entry name" value="GP_PDE"/>
    <property type="match status" value="1"/>
</dbReference>
<organism evidence="2 3">
    <name type="scientific">Leptospira tipperaryensis</name>
    <dbReference type="NCBI Taxonomy" id="2564040"/>
    <lineage>
        <taxon>Bacteria</taxon>
        <taxon>Pseudomonadati</taxon>
        <taxon>Spirochaetota</taxon>
        <taxon>Spirochaetia</taxon>
        <taxon>Leptospirales</taxon>
        <taxon>Leptospiraceae</taxon>
        <taxon>Leptospira</taxon>
    </lineage>
</organism>
<reference evidence="2 3" key="1">
    <citation type="submission" date="2016-04" db="EMBL/GenBank/DDBJ databases">
        <title>Complete genome seqeunce of Leptospira alstonii serovar Room22.</title>
        <authorList>
            <person name="Nally J.E."/>
            <person name="Bayles D.O."/>
            <person name="Hurley D."/>
            <person name="Fanning S."/>
            <person name="McMahon B.J."/>
            <person name="Arent Z."/>
        </authorList>
    </citation>
    <scope>NUCLEOTIDE SEQUENCE [LARGE SCALE GENOMIC DNA]</scope>
    <source>
        <strain evidence="2 3">GWTS #1</strain>
    </source>
</reference>
<dbReference type="InterPro" id="IPR030395">
    <property type="entry name" value="GP_PDE_dom"/>
</dbReference>
<dbReference type="AlphaFoldDB" id="A0A1D7UST9"/>